<organism evidence="1 2">
    <name type="scientific">Lysinibacillus odysseyi 34hs-1 = NBRC 100172</name>
    <dbReference type="NCBI Taxonomy" id="1220589"/>
    <lineage>
        <taxon>Bacteria</taxon>
        <taxon>Bacillati</taxon>
        <taxon>Bacillota</taxon>
        <taxon>Bacilli</taxon>
        <taxon>Bacillales</taxon>
        <taxon>Bacillaceae</taxon>
        <taxon>Lysinibacillus</taxon>
    </lineage>
</organism>
<proteinExistence type="predicted"/>
<dbReference type="RefSeq" id="WP_036155929.1">
    <property type="nucleotide sequence ID" value="NZ_AVCX01000004.1"/>
</dbReference>
<evidence type="ECO:0000313" key="1">
    <source>
        <dbReference type="EMBL" id="KGR83950.1"/>
    </source>
</evidence>
<name>A0A0A3IKF2_9BACI</name>
<gene>
    <name evidence="1" type="ORF">CD32_14780</name>
</gene>
<sequence>MIRLRNYSELGSFILIGNNHYTIVEGMEKNKERNGVGGVSENGEVVGIYVKDDKLYFFYKGISYLANPDNLICTNEYIAASKRCFRVTIEEQEICRIVYEPFIDPGIIYYDADPEEFDVLLYLSNNALKNKETLQSFIEGMKLINERG</sequence>
<dbReference type="eggNOG" id="ENOG50334N7">
    <property type="taxonomic scope" value="Bacteria"/>
</dbReference>
<reference evidence="1 2" key="1">
    <citation type="submission" date="2014-02" db="EMBL/GenBank/DDBJ databases">
        <title>Draft genome sequence of Lysinibacillus odysseyi NBRC 100172.</title>
        <authorList>
            <person name="Zhang F."/>
            <person name="Wang G."/>
            <person name="Zhang L."/>
        </authorList>
    </citation>
    <scope>NUCLEOTIDE SEQUENCE [LARGE SCALE GENOMIC DNA]</scope>
    <source>
        <strain evidence="1 2">NBRC 100172</strain>
    </source>
</reference>
<comment type="caution">
    <text evidence="1">The sequence shown here is derived from an EMBL/GenBank/DDBJ whole genome shotgun (WGS) entry which is preliminary data.</text>
</comment>
<accession>A0A0A3IKF2</accession>
<dbReference type="OrthoDB" id="2934779at2"/>
<dbReference type="Proteomes" id="UP000030437">
    <property type="component" value="Unassembled WGS sequence"/>
</dbReference>
<dbReference type="EMBL" id="JPVP01000057">
    <property type="protein sequence ID" value="KGR83950.1"/>
    <property type="molecule type" value="Genomic_DNA"/>
</dbReference>
<protein>
    <submittedName>
        <fullName evidence="1">Uncharacterized protein</fullName>
    </submittedName>
</protein>
<evidence type="ECO:0000313" key="2">
    <source>
        <dbReference type="Proteomes" id="UP000030437"/>
    </source>
</evidence>
<keyword evidence="2" id="KW-1185">Reference proteome</keyword>
<dbReference type="AlphaFoldDB" id="A0A0A3IKF2"/>